<accession>A0A090IGU3</accession>
<dbReference type="PANTHER" id="PTHR34384:SF5">
    <property type="entry name" value="L-2,3-DIAMINOPROPANOATE--CITRATE LIGASE"/>
    <property type="match status" value="1"/>
</dbReference>
<dbReference type="Pfam" id="PF06276">
    <property type="entry name" value="FhuF"/>
    <property type="match status" value="1"/>
</dbReference>
<reference evidence="4 7" key="2">
    <citation type="submission" date="2016-11" db="EMBL/GenBank/DDBJ databases">
        <authorList>
            <person name="Jaros S."/>
            <person name="Januszkiewicz K."/>
            <person name="Wedrychowicz H."/>
        </authorList>
    </citation>
    <scope>NUCLEOTIDE SEQUENCE [LARGE SCALE GENOMIC DNA]</scope>
    <source>
        <strain evidence="4">NVI 5450</strain>
    </source>
</reference>
<dbReference type="GO" id="GO:0019290">
    <property type="term" value="P:siderophore biosynthetic process"/>
    <property type="evidence" value="ECO:0007669"/>
    <property type="project" value="InterPro"/>
</dbReference>
<dbReference type="EMBL" id="FPLD01000025">
    <property type="protein sequence ID" value="SGY86863.1"/>
    <property type="molecule type" value="Genomic_DNA"/>
</dbReference>
<dbReference type="RefSeq" id="WP_045109484.1">
    <property type="nucleotide sequence ID" value="NZ_CAWQZC010000047.1"/>
</dbReference>
<dbReference type="PANTHER" id="PTHR34384">
    <property type="entry name" value="L-2,3-DIAMINOPROPANOATE--CITRATE LIGASE"/>
    <property type="match status" value="1"/>
</dbReference>
<dbReference type="InterPro" id="IPR007310">
    <property type="entry name" value="Aerobactin_biosyn_IucA/IucC_N"/>
</dbReference>
<feature type="domain" description="Aerobactin siderophore biosynthesis IucA/IucC N-terminal" evidence="2">
    <location>
        <begin position="201"/>
        <end position="442"/>
    </location>
</feature>
<reference evidence="5 6" key="1">
    <citation type="submission" date="2016-11" db="EMBL/GenBank/DDBJ databases">
        <authorList>
            <person name="Klemetsen T."/>
        </authorList>
    </citation>
    <scope>NUCLEOTIDE SEQUENCE [LARGE SCALE GENOMIC DNA]</scope>
    <source>
        <strain evidence="5">MT 2528</strain>
    </source>
</reference>
<gene>
    <name evidence="5" type="ORF">MT2528_4722</name>
    <name evidence="4" type="ORF">NVI5450_0671</name>
</gene>
<dbReference type="Gene3D" id="1.10.510.40">
    <property type="match status" value="1"/>
</dbReference>
<sequence length="655" mass="75640">MNQYQQSLTHAHQQINHETAQLSELWFSQLQHDTLQEKQLSVVDIHAQFTNAQRRCLVTLCKSMLREGIFNSPENLKFNDNNAYLRINNTPLTLKMKNIEQVRYGFLEGFTELTLHEDDQLIYVLDEPTKLLALLQVCTNYSLIEVQRFAHELLNSMLNDALFLSYRFVWGQQIEKQRKQAGYANFWSWVENLNEKNNCLLLEQWGTVGHPIHPGVKCKQDLTAHQVLTMSPEFQANVAVRLAAVKINLFSIEGYQQSQYQEWFAEQYPEWQQRWKTALITQGADANDYIPVPVHPFQADSFLPEVFADLIMKQGLLLLDSGPQINCGPTMSFRTLVPENSSFYPHIKLPIAMRLTSAERVLSNRSCHMGPRVSQFLETIAEKYPEIGCKLRVMRETPGLHYAGDKYREEKYGKYFSVLFRQNPREKLIDNEVAVPVATLMADTPSSDSLFAEIAQSNQLSIASVLDTYLDVLLTPVLQVYLRFGISLEAHQQNSMMIFNDKGLPQSLLLRDFGAFRAHQDTFISSGEKLEFHQDKSVLSNDKQDVRNKLLHAVFICHLSELINHLVVRGYIDEAQAWKMAYQRIATIFEQTKHDAPAQWWAQEYQALLNEPWQMKRFTLMRLANNNEYNYQALLNPLSQEAVLDANQCDSFTVV</sequence>
<evidence type="ECO:0000313" key="6">
    <source>
        <dbReference type="Proteomes" id="UP000182660"/>
    </source>
</evidence>
<dbReference type="InterPro" id="IPR022770">
    <property type="entry name" value="IucA/IucC-like_C"/>
</dbReference>
<organism evidence="4 7">
    <name type="scientific">Moritella viscosa</name>
    <dbReference type="NCBI Taxonomy" id="80854"/>
    <lineage>
        <taxon>Bacteria</taxon>
        <taxon>Pseudomonadati</taxon>
        <taxon>Pseudomonadota</taxon>
        <taxon>Gammaproteobacteria</taxon>
        <taxon>Alteromonadales</taxon>
        <taxon>Moritellaceae</taxon>
        <taxon>Moritella</taxon>
    </lineage>
</organism>
<dbReference type="GO" id="GO:0016881">
    <property type="term" value="F:acid-amino acid ligase activity"/>
    <property type="evidence" value="ECO:0007669"/>
    <property type="project" value="UniProtKB-ARBA"/>
</dbReference>
<dbReference type="Pfam" id="PF04183">
    <property type="entry name" value="IucA_IucC"/>
    <property type="match status" value="1"/>
</dbReference>
<proteinExistence type="inferred from homology"/>
<dbReference type="EMBL" id="FPLJ01000145">
    <property type="protein sequence ID" value="SGZ03984.1"/>
    <property type="molecule type" value="Genomic_DNA"/>
</dbReference>
<name>A0A090IGU3_9GAMM</name>
<evidence type="ECO:0000259" key="3">
    <source>
        <dbReference type="Pfam" id="PF06276"/>
    </source>
</evidence>
<dbReference type="PATRIC" id="fig|80854.5.peg.1176"/>
<comment type="similarity">
    <text evidence="1">Belongs to the IucA/IucC family.</text>
</comment>
<feature type="domain" description="Aerobactin siderophore biosynthesis IucA/IucC-like C-terminal" evidence="3">
    <location>
        <begin position="467"/>
        <end position="629"/>
    </location>
</feature>
<evidence type="ECO:0000259" key="2">
    <source>
        <dbReference type="Pfam" id="PF04183"/>
    </source>
</evidence>
<dbReference type="AlphaFoldDB" id="A0A090IGU3"/>
<evidence type="ECO:0000256" key="1">
    <source>
        <dbReference type="ARBA" id="ARBA00007832"/>
    </source>
</evidence>
<dbReference type="GeneID" id="61298166"/>
<keyword evidence="6" id="KW-1185">Reference proteome</keyword>
<evidence type="ECO:0000313" key="5">
    <source>
        <dbReference type="EMBL" id="SGZ03984.1"/>
    </source>
</evidence>
<dbReference type="HOGENOM" id="CLU_018524_3_0_6"/>
<dbReference type="OrthoDB" id="495728at2"/>
<protein>
    <submittedName>
        <fullName evidence="4">Uncharacterized protein</fullName>
    </submittedName>
</protein>
<dbReference type="Proteomes" id="UP000182660">
    <property type="component" value="Unassembled WGS sequence"/>
</dbReference>
<evidence type="ECO:0000313" key="7">
    <source>
        <dbReference type="Proteomes" id="UP000183794"/>
    </source>
</evidence>
<dbReference type="InterPro" id="IPR037455">
    <property type="entry name" value="LucA/IucC-like"/>
</dbReference>
<evidence type="ECO:0000313" key="4">
    <source>
        <dbReference type="EMBL" id="SGY86863.1"/>
    </source>
</evidence>
<dbReference type="KEGG" id="mvs:MVIS_1111"/>
<dbReference type="Proteomes" id="UP000183794">
    <property type="component" value="Unassembled WGS sequence"/>
</dbReference>
<dbReference type="STRING" id="80854.MVIS_1111"/>